<dbReference type="EMBL" id="DS995702">
    <property type="protein sequence ID" value="EEQ29772.1"/>
    <property type="molecule type" value="Genomic_DNA"/>
</dbReference>
<dbReference type="HOGENOM" id="CLU_2222625_0_0_1"/>
<dbReference type="AlphaFoldDB" id="C5FG87"/>
<dbReference type="RefSeq" id="XP_002849657.1">
    <property type="nucleotide sequence ID" value="XM_002849611.1"/>
</dbReference>
<keyword evidence="2" id="KW-1185">Reference proteome</keyword>
<sequence length="106" mass="11616">MASRVHTEYLRLDTQLTVSLGICGVAGSVNARVSGMSQSIYNLFTTQEERPKRLLANCGSLAENSRYSVPLYIHSTELSAGMEDMVGNYIMFFNGTSQASISRNSI</sequence>
<gene>
    <name evidence="1" type="ORF">MCYG_02591</name>
</gene>
<reference evidence="2" key="1">
    <citation type="journal article" date="2012" name="MBio">
        <title>Comparative genome analysis of Trichophyton rubrum and related dermatophytes reveals candidate genes involved in infection.</title>
        <authorList>
            <person name="Martinez D.A."/>
            <person name="Oliver B.G."/>
            <person name="Graeser Y."/>
            <person name="Goldberg J.M."/>
            <person name="Li W."/>
            <person name="Martinez-Rossi N.M."/>
            <person name="Monod M."/>
            <person name="Shelest E."/>
            <person name="Barton R.C."/>
            <person name="Birch E."/>
            <person name="Brakhage A.A."/>
            <person name="Chen Z."/>
            <person name="Gurr S.J."/>
            <person name="Heiman D."/>
            <person name="Heitman J."/>
            <person name="Kosti I."/>
            <person name="Rossi A."/>
            <person name="Saif S."/>
            <person name="Samalova M."/>
            <person name="Saunders C.W."/>
            <person name="Shea T."/>
            <person name="Summerbell R.C."/>
            <person name="Xu J."/>
            <person name="Young S."/>
            <person name="Zeng Q."/>
            <person name="Birren B.W."/>
            <person name="Cuomo C.A."/>
            <person name="White T.C."/>
        </authorList>
    </citation>
    <scope>NUCLEOTIDE SEQUENCE [LARGE SCALE GENOMIC DNA]</scope>
    <source>
        <strain evidence="2">ATCC MYA-4605 / CBS 113480</strain>
    </source>
</reference>
<proteinExistence type="predicted"/>
<organism evidence="1 2">
    <name type="scientific">Arthroderma otae (strain ATCC MYA-4605 / CBS 113480)</name>
    <name type="common">Microsporum canis</name>
    <dbReference type="NCBI Taxonomy" id="554155"/>
    <lineage>
        <taxon>Eukaryota</taxon>
        <taxon>Fungi</taxon>
        <taxon>Dikarya</taxon>
        <taxon>Ascomycota</taxon>
        <taxon>Pezizomycotina</taxon>
        <taxon>Eurotiomycetes</taxon>
        <taxon>Eurotiomycetidae</taxon>
        <taxon>Onygenales</taxon>
        <taxon>Arthrodermataceae</taxon>
        <taxon>Microsporum</taxon>
    </lineage>
</organism>
<accession>C5FG87</accession>
<protein>
    <submittedName>
        <fullName evidence="1">Uncharacterized protein</fullName>
    </submittedName>
</protein>
<dbReference type="VEuPathDB" id="FungiDB:MCYG_02591"/>
<dbReference type="GeneID" id="9222707"/>
<name>C5FG87_ARTOC</name>
<dbReference type="Proteomes" id="UP000002035">
    <property type="component" value="Unassembled WGS sequence"/>
</dbReference>
<evidence type="ECO:0000313" key="1">
    <source>
        <dbReference type="EMBL" id="EEQ29772.1"/>
    </source>
</evidence>
<evidence type="ECO:0000313" key="2">
    <source>
        <dbReference type="Proteomes" id="UP000002035"/>
    </source>
</evidence>